<dbReference type="EMBL" id="CP022098">
    <property type="protein sequence ID" value="ATB41232.1"/>
    <property type="molecule type" value="Genomic_DNA"/>
</dbReference>
<keyword evidence="1" id="KW-0697">Rotamase</keyword>
<dbReference type="Gene3D" id="3.10.50.40">
    <property type="match status" value="1"/>
</dbReference>
<protein>
    <submittedName>
        <fullName evidence="4">Peptidyl-prolyl cis-trans isomerase, FKBP-type domain protein</fullName>
    </submittedName>
</protein>
<accession>A0A250JCN0</accession>
<evidence type="ECO:0000313" key="5">
    <source>
        <dbReference type="Proteomes" id="UP000217257"/>
    </source>
</evidence>
<evidence type="ECO:0000259" key="3">
    <source>
        <dbReference type="Pfam" id="PF05698"/>
    </source>
</evidence>
<evidence type="ECO:0000256" key="1">
    <source>
        <dbReference type="ARBA" id="ARBA00023110"/>
    </source>
</evidence>
<reference evidence="4 5" key="1">
    <citation type="submission" date="2017-06" db="EMBL/GenBank/DDBJ databases">
        <title>Sequencing and comparative analysis of myxobacterial genomes.</title>
        <authorList>
            <person name="Rupp O."/>
            <person name="Goesmann A."/>
            <person name="Sogaard-Andersen L."/>
        </authorList>
    </citation>
    <scope>NUCLEOTIDE SEQUENCE [LARGE SCALE GENOMIC DNA]</scope>
    <source>
        <strain evidence="4 5">DSM 52655</strain>
    </source>
</reference>
<feature type="domain" description="Trigger factor C-terminal" evidence="3">
    <location>
        <begin position="188"/>
        <end position="331"/>
    </location>
</feature>
<name>A0A250JCN0_9BACT</name>
<proteinExistence type="predicted"/>
<dbReference type="Proteomes" id="UP000217257">
    <property type="component" value="Chromosome"/>
</dbReference>
<dbReference type="RefSeq" id="WP_095988988.1">
    <property type="nucleotide sequence ID" value="NZ_CP022098.1"/>
</dbReference>
<dbReference type="GO" id="GO:0006457">
    <property type="term" value="P:protein folding"/>
    <property type="evidence" value="ECO:0007669"/>
    <property type="project" value="InterPro"/>
</dbReference>
<dbReference type="InterPro" id="IPR027304">
    <property type="entry name" value="Trigger_fact/SurA_dom_sf"/>
</dbReference>
<dbReference type="GO" id="GO:0015031">
    <property type="term" value="P:protein transport"/>
    <property type="evidence" value="ECO:0007669"/>
    <property type="project" value="InterPro"/>
</dbReference>
<dbReference type="AlphaFoldDB" id="A0A250JCN0"/>
<keyword evidence="2 4" id="KW-0413">Isomerase</keyword>
<gene>
    <name evidence="4" type="ORF">CYFUS_006697</name>
</gene>
<organism evidence="4 5">
    <name type="scientific">Cystobacter fuscus</name>
    <dbReference type="NCBI Taxonomy" id="43"/>
    <lineage>
        <taxon>Bacteria</taxon>
        <taxon>Pseudomonadati</taxon>
        <taxon>Myxococcota</taxon>
        <taxon>Myxococcia</taxon>
        <taxon>Myxococcales</taxon>
        <taxon>Cystobacterineae</taxon>
        <taxon>Archangiaceae</taxon>
        <taxon>Cystobacter</taxon>
    </lineage>
</organism>
<dbReference type="SUPFAM" id="SSF54534">
    <property type="entry name" value="FKBP-like"/>
    <property type="match status" value="1"/>
</dbReference>
<evidence type="ECO:0000313" key="4">
    <source>
        <dbReference type="EMBL" id="ATB41232.1"/>
    </source>
</evidence>
<dbReference type="Gene3D" id="1.10.3120.10">
    <property type="entry name" value="Trigger factor, C-terminal domain"/>
    <property type="match status" value="1"/>
</dbReference>
<dbReference type="Pfam" id="PF05698">
    <property type="entry name" value="Trigger_C"/>
    <property type="match status" value="1"/>
</dbReference>
<dbReference type="SUPFAM" id="SSF109998">
    <property type="entry name" value="Triger factor/SurA peptide-binding domain-like"/>
    <property type="match status" value="1"/>
</dbReference>
<sequence length="358" mass="39307">MDPNQKSALPTKKPFAFPMSMSLARKAEKGGSVELPPVTAPSLEGLSVTVPAPEPITAQQIQERFQELARAYATERMRSRTEPIAWGDEVLVNIVGYSNGRLIPFSVRADAWIPLAPSPLLPGLYEELVGHLPGENVLVNITLGEDYPVEALRGQLARFAVQLQAAREVKYPDPSSPEFLRAFGRGNTVEAATRAVLKELEEVTVRLLQLRAQEMVLDEVAARTKVDIPEALVDEEVRRRWGSSEGRAVTDLKFTVKQQEESLQTWLSDEPTRAAARQRLRIGLALSAICARDGVTLTPAKVQEVIQAEATALGVSLEQATAALREDPQQYAHIDQVAWHLMAVGYVMSKAQVRFAGA</sequence>
<dbReference type="KEGG" id="cfus:CYFUS_006697"/>
<dbReference type="InterPro" id="IPR037041">
    <property type="entry name" value="Trigger_fac_C_sf"/>
</dbReference>
<dbReference type="GO" id="GO:0003755">
    <property type="term" value="F:peptidyl-prolyl cis-trans isomerase activity"/>
    <property type="evidence" value="ECO:0007669"/>
    <property type="project" value="UniProtKB-KW"/>
</dbReference>
<dbReference type="InterPro" id="IPR046357">
    <property type="entry name" value="PPIase_dom_sf"/>
</dbReference>
<dbReference type="InterPro" id="IPR008880">
    <property type="entry name" value="Trigger_fac_C"/>
</dbReference>
<evidence type="ECO:0000256" key="2">
    <source>
        <dbReference type="ARBA" id="ARBA00023235"/>
    </source>
</evidence>